<proteinExistence type="predicted"/>
<accession>A0ABU0E062</accession>
<dbReference type="Pfam" id="PF08241">
    <property type="entry name" value="Methyltransf_11"/>
    <property type="match status" value="1"/>
</dbReference>
<keyword evidence="3" id="KW-1185">Reference proteome</keyword>
<name>A0ABU0E062_9FIRM</name>
<dbReference type="CDD" id="cd02440">
    <property type="entry name" value="AdoMet_MTases"/>
    <property type="match status" value="1"/>
</dbReference>
<evidence type="ECO:0000313" key="3">
    <source>
        <dbReference type="Proteomes" id="UP001230220"/>
    </source>
</evidence>
<dbReference type="GO" id="GO:0008168">
    <property type="term" value="F:methyltransferase activity"/>
    <property type="evidence" value="ECO:0007669"/>
    <property type="project" value="UniProtKB-KW"/>
</dbReference>
<feature type="domain" description="Methyltransferase type 11" evidence="1">
    <location>
        <begin position="121"/>
        <end position="225"/>
    </location>
</feature>
<dbReference type="InterPro" id="IPR013216">
    <property type="entry name" value="Methyltransf_11"/>
</dbReference>
<sequence length="298" mass="34067">MVIKLKTTIPSKDKGRLLMPLPYDETRVLDKLPTQKVIAVINKKKYTCNLFYKEDDIFYLHITRLIKKEVGLGSRVSLTLETTEENEETNKIHNDVLDWETSKCKHIMKEVGIKENDTIADFGCGYGHYTIGCALALENTGKVIAIDCDSKALKWINEKEKMFSINNIETIKTSGESTISLPDSSVDVILLYDILHIQDKNTGKSLAPSLYKEAYRVLKKNGILSILNFISDVKTMKMENNQQMTFDDIHNDIINVGFSFSHSVENGVHFDWYHSSYRLKKGLLFSQLEKGVIQNYIK</sequence>
<evidence type="ECO:0000313" key="2">
    <source>
        <dbReference type="EMBL" id="MDQ0360195.1"/>
    </source>
</evidence>
<dbReference type="EMBL" id="JAUSUR010000001">
    <property type="protein sequence ID" value="MDQ0360195.1"/>
    <property type="molecule type" value="Genomic_DNA"/>
</dbReference>
<keyword evidence="2" id="KW-0808">Transferase</keyword>
<dbReference type="Proteomes" id="UP001230220">
    <property type="component" value="Unassembled WGS sequence"/>
</dbReference>
<protein>
    <submittedName>
        <fullName evidence="2">Precorrin-6B methylase 2</fullName>
    </submittedName>
</protein>
<dbReference type="GO" id="GO:0032259">
    <property type="term" value="P:methylation"/>
    <property type="evidence" value="ECO:0007669"/>
    <property type="project" value="UniProtKB-KW"/>
</dbReference>
<dbReference type="SUPFAM" id="SSF53335">
    <property type="entry name" value="S-adenosyl-L-methionine-dependent methyltransferases"/>
    <property type="match status" value="1"/>
</dbReference>
<organism evidence="2 3">
    <name type="scientific">Breznakia pachnodae</name>
    <dbReference type="NCBI Taxonomy" id="265178"/>
    <lineage>
        <taxon>Bacteria</taxon>
        <taxon>Bacillati</taxon>
        <taxon>Bacillota</taxon>
        <taxon>Erysipelotrichia</taxon>
        <taxon>Erysipelotrichales</taxon>
        <taxon>Erysipelotrichaceae</taxon>
        <taxon>Breznakia</taxon>
    </lineage>
</organism>
<dbReference type="RefSeq" id="WP_307405890.1">
    <property type="nucleotide sequence ID" value="NZ_JAUSUR010000001.1"/>
</dbReference>
<gene>
    <name evidence="2" type="ORF">J2S15_000926</name>
</gene>
<dbReference type="InterPro" id="IPR029063">
    <property type="entry name" value="SAM-dependent_MTases_sf"/>
</dbReference>
<comment type="caution">
    <text evidence="2">The sequence shown here is derived from an EMBL/GenBank/DDBJ whole genome shotgun (WGS) entry which is preliminary data.</text>
</comment>
<dbReference type="Gene3D" id="3.40.50.150">
    <property type="entry name" value="Vaccinia Virus protein VP39"/>
    <property type="match status" value="1"/>
</dbReference>
<keyword evidence="2" id="KW-0489">Methyltransferase</keyword>
<evidence type="ECO:0000259" key="1">
    <source>
        <dbReference type="Pfam" id="PF08241"/>
    </source>
</evidence>
<reference evidence="2 3" key="1">
    <citation type="submission" date="2023-07" db="EMBL/GenBank/DDBJ databases">
        <title>Genomic Encyclopedia of Type Strains, Phase IV (KMG-IV): sequencing the most valuable type-strain genomes for metagenomic binning, comparative biology and taxonomic classification.</title>
        <authorList>
            <person name="Goeker M."/>
        </authorList>
    </citation>
    <scope>NUCLEOTIDE SEQUENCE [LARGE SCALE GENOMIC DNA]</scope>
    <source>
        <strain evidence="2 3">DSM 16784</strain>
    </source>
</reference>